<protein>
    <recommendedName>
        <fullName evidence="3">Wadjet protein JetD C-terminal domain-containing protein</fullName>
    </recommendedName>
</protein>
<evidence type="ECO:0008006" key="3">
    <source>
        <dbReference type="Google" id="ProtNLM"/>
    </source>
</evidence>
<evidence type="ECO:0000313" key="1">
    <source>
        <dbReference type="EMBL" id="MFK2929744.1"/>
    </source>
</evidence>
<organism evidence="1 2">
    <name type="scientific">Dyella agri</name>
    <dbReference type="NCBI Taxonomy" id="1926869"/>
    <lineage>
        <taxon>Bacteria</taxon>
        <taxon>Pseudomonadati</taxon>
        <taxon>Pseudomonadota</taxon>
        <taxon>Gammaproteobacteria</taxon>
        <taxon>Lysobacterales</taxon>
        <taxon>Rhodanobacteraceae</taxon>
        <taxon>Dyella</taxon>
    </lineage>
</organism>
<comment type="caution">
    <text evidence="1">The sequence shown here is derived from an EMBL/GenBank/DDBJ whole genome shotgun (WGS) entry which is preliminary data.</text>
</comment>
<dbReference type="EMBL" id="JADIKL010000002">
    <property type="protein sequence ID" value="MFK2929744.1"/>
    <property type="molecule type" value="Genomic_DNA"/>
</dbReference>
<proteinExistence type="predicted"/>
<gene>
    <name evidence="1" type="ORF">ISP14_02955</name>
</gene>
<accession>A0ABW8KGA0</accession>
<dbReference type="Proteomes" id="UP001620397">
    <property type="component" value="Unassembled WGS sequence"/>
</dbReference>
<reference evidence="1 2" key="1">
    <citation type="submission" date="2020-10" db="EMBL/GenBank/DDBJ databases">
        <title>Phylogeny of dyella-like bacteria.</title>
        <authorList>
            <person name="Fu J."/>
        </authorList>
    </citation>
    <scope>NUCLEOTIDE SEQUENCE [LARGE SCALE GENOMIC DNA]</scope>
    <source>
        <strain evidence="1 2">DKC-1</strain>
    </source>
</reference>
<sequence>MDDAPTPSFPAALSRDPFLLGLARRLLTKAERSTASAPIRLALDRKAASELYDAVDDEKVQLLRMQLHDLCATGWVVLHLDPPRTFASFTDRKPRLELCNFDALATWADYVPLAQRWQWQWRLHLAAQWANHPEAAPADSIATLDYLARNPLAQMEGLSLEEATDSLSTLIGLCRAGRVLALREASAQAFQGRSKLLDHREELLRLLGAAPGQFTEPPIQLLLAPPVPASVGGSAFKDVLFVENLTTFEHMADVRAPAWMDSLLIYAAGFRGSARRLRTRPGCRLYLRAFAPATSLLAIEDWLFDEQPESGDTGQQAPVHFFGDLDYAGMQILASLREVFPQAGAWRPGYDYLASGLAAGGGHRPEQAAKTQQVDPERTGCDYADRELLPLLRERGRFMDQEAFVPG</sequence>
<name>A0ABW8KGA0_9GAMM</name>
<evidence type="ECO:0000313" key="2">
    <source>
        <dbReference type="Proteomes" id="UP001620397"/>
    </source>
</evidence>
<keyword evidence="2" id="KW-1185">Reference proteome</keyword>